<sequence length="220" mass="23923">MSNFLSRVQTLPDAPPPNDNPASIKGNVPLEHRRHLANLMAYHIANHPGSRVFAHSELGGLKQTELYVRWIDASGKAELLPEDLPQDRLRKLPLQGQTVCEITVTEETREDMLNVHGVLAGAFGMTMVDVGTFSALFIVSLMTGIDATGTSATFNLVWHSAARMGMELRMVSTTLSVGGSMMAARAEVYEKKTSRLLLSAIQTISPFNKKSKTSSSGAKL</sequence>
<dbReference type="InParanoid" id="J4GVJ8"/>
<dbReference type="OrthoDB" id="2831072at2759"/>
<dbReference type="InterPro" id="IPR029069">
    <property type="entry name" value="HotDog_dom_sf"/>
</dbReference>
<feature type="region of interest" description="Disordered" evidence="2">
    <location>
        <begin position="1"/>
        <end position="26"/>
    </location>
</feature>
<dbReference type="AlphaFoldDB" id="J4GVJ8"/>
<evidence type="ECO:0000313" key="3">
    <source>
        <dbReference type="EMBL" id="CCM05530.1"/>
    </source>
</evidence>
<proteinExistence type="predicted"/>
<keyword evidence="1" id="KW-0378">Hydrolase</keyword>
<dbReference type="GO" id="GO:0047617">
    <property type="term" value="F:fatty acyl-CoA hydrolase activity"/>
    <property type="evidence" value="ECO:0007669"/>
    <property type="project" value="InterPro"/>
</dbReference>
<evidence type="ECO:0000313" key="4">
    <source>
        <dbReference type="Proteomes" id="UP000006352"/>
    </source>
</evidence>
<dbReference type="GeneID" id="24100441"/>
<accession>J4GVJ8</accession>
<keyword evidence="4" id="KW-1185">Reference proteome</keyword>
<reference evidence="3 4" key="1">
    <citation type="journal article" date="2012" name="Appl. Environ. Microbiol.">
        <title>Short-read sequencing for genomic analysis of the brown rot fungus Fibroporia radiculosa.</title>
        <authorList>
            <person name="Tang J.D."/>
            <person name="Perkins A.D."/>
            <person name="Sonstegard T.S."/>
            <person name="Schroeder S.G."/>
            <person name="Burgess S.C."/>
            <person name="Diehl S.V."/>
        </authorList>
    </citation>
    <scope>NUCLEOTIDE SEQUENCE [LARGE SCALE GENOMIC DNA]</scope>
    <source>
        <strain evidence="3 4">TFFH 294</strain>
    </source>
</reference>
<dbReference type="HOGENOM" id="CLU_085799_0_1_1"/>
<dbReference type="SUPFAM" id="SSF54637">
    <property type="entry name" value="Thioesterase/thiol ester dehydrase-isomerase"/>
    <property type="match status" value="1"/>
</dbReference>
<evidence type="ECO:0000256" key="2">
    <source>
        <dbReference type="SAM" id="MobiDB-lite"/>
    </source>
</evidence>
<dbReference type="PANTHER" id="PTHR21660:SF1">
    <property type="entry name" value="ACYL-COENZYME A THIOESTERASE 13"/>
    <property type="match status" value="1"/>
</dbReference>
<dbReference type="STRING" id="599839.J4GVJ8"/>
<name>J4GVJ8_9APHY</name>
<evidence type="ECO:0000256" key="1">
    <source>
        <dbReference type="ARBA" id="ARBA00022801"/>
    </source>
</evidence>
<evidence type="ECO:0008006" key="5">
    <source>
        <dbReference type="Google" id="ProtNLM"/>
    </source>
</evidence>
<dbReference type="Gene3D" id="3.10.129.10">
    <property type="entry name" value="Hotdog Thioesterase"/>
    <property type="match status" value="1"/>
</dbReference>
<dbReference type="Proteomes" id="UP000006352">
    <property type="component" value="Unassembled WGS sequence"/>
</dbReference>
<protein>
    <recommendedName>
        <fullName evidence="5">Thioesterase domain-containing protein</fullName>
    </recommendedName>
</protein>
<dbReference type="RefSeq" id="XP_012184813.1">
    <property type="nucleotide sequence ID" value="XM_012329423.1"/>
</dbReference>
<gene>
    <name evidence="3" type="ORF">FIBRA_07756</name>
</gene>
<organism evidence="3 4">
    <name type="scientific">Fibroporia radiculosa</name>
    <dbReference type="NCBI Taxonomy" id="599839"/>
    <lineage>
        <taxon>Eukaryota</taxon>
        <taxon>Fungi</taxon>
        <taxon>Dikarya</taxon>
        <taxon>Basidiomycota</taxon>
        <taxon>Agaricomycotina</taxon>
        <taxon>Agaricomycetes</taxon>
        <taxon>Polyporales</taxon>
        <taxon>Fibroporiaceae</taxon>
        <taxon>Fibroporia</taxon>
    </lineage>
</organism>
<dbReference type="EMBL" id="HE797195">
    <property type="protein sequence ID" value="CCM05530.1"/>
    <property type="molecule type" value="Genomic_DNA"/>
</dbReference>
<dbReference type="InterPro" id="IPR039298">
    <property type="entry name" value="ACOT13"/>
</dbReference>
<dbReference type="PANTHER" id="PTHR21660">
    <property type="entry name" value="THIOESTERASE SUPERFAMILY MEMBER-RELATED"/>
    <property type="match status" value="1"/>
</dbReference>